<dbReference type="Gene3D" id="3.30.420.310">
    <property type="entry name" value="2-keto-3-deoxy-galactonokinase, C-terminal domain"/>
    <property type="match status" value="1"/>
</dbReference>
<dbReference type="Proteomes" id="UP001239680">
    <property type="component" value="Unassembled WGS sequence"/>
</dbReference>
<dbReference type="InterPro" id="IPR042257">
    <property type="entry name" value="DGOK_C"/>
</dbReference>
<name>A0ABU0VY66_9RHOB</name>
<evidence type="ECO:0000313" key="2">
    <source>
        <dbReference type="Proteomes" id="UP001239680"/>
    </source>
</evidence>
<protein>
    <submittedName>
        <fullName evidence="1">2-dehydro-3-deoxygalactonokinase</fullName>
    </submittedName>
</protein>
<dbReference type="RefSeq" id="WP_306680160.1">
    <property type="nucleotide sequence ID" value="NZ_JAVDBT010000007.1"/>
</dbReference>
<dbReference type="EMBL" id="JAVDBT010000007">
    <property type="protein sequence ID" value="MDQ2066463.1"/>
    <property type="molecule type" value="Genomic_DNA"/>
</dbReference>
<comment type="caution">
    <text evidence="1">The sequence shown here is derived from an EMBL/GenBank/DDBJ whole genome shotgun (WGS) entry which is preliminary data.</text>
</comment>
<organism evidence="1 2">
    <name type="scientific">Pseudogemmobacter lacusdianii</name>
    <dbReference type="NCBI Taxonomy" id="3069608"/>
    <lineage>
        <taxon>Bacteria</taxon>
        <taxon>Pseudomonadati</taxon>
        <taxon>Pseudomonadota</taxon>
        <taxon>Alphaproteobacteria</taxon>
        <taxon>Rhodobacterales</taxon>
        <taxon>Paracoccaceae</taxon>
        <taxon>Pseudogemmobacter</taxon>
    </lineage>
</organism>
<reference evidence="1 2" key="1">
    <citation type="submission" date="2023-08" db="EMBL/GenBank/DDBJ databases">
        <title>Characterization of two Paracoccaceae strains isolated from Phycosphere and proposal of Xinfangfangia lacusdiani sp. nov.</title>
        <authorList>
            <person name="Deng Y."/>
            <person name="Zhang Y.Q."/>
        </authorList>
    </citation>
    <scope>NUCLEOTIDE SEQUENCE [LARGE SCALE GENOMIC DNA]</scope>
    <source>
        <strain evidence="1 2">CPCC 101601</strain>
    </source>
</reference>
<dbReference type="InterPro" id="IPR007729">
    <property type="entry name" value="DGOK"/>
</dbReference>
<gene>
    <name evidence="1" type="ORF">Q9295_08765</name>
</gene>
<sequence length="295" mass="30921">MGKAESPARWIAAELNGSALTLQVIGLQGEVLGEASERHVVSSASLEAALLRLAESWLGTATVPVLLAGAPGQWWEQELRAVPCTPLPASGLARLTASDPRLAIYPVPGLRQARPVDLMQGDETRIAGALALWPQFDGVICLPGAETRWAHVSAGEVVSFQTSISGALMGWVTGDPAYRGSFARHAEGDGFEIAVSETLSRPERVAARLYSLHAEAVLGAPSAAAGARLKGYILGMELAGARPYWLGQEVVLIGDAALCGDYARALALQGVQTRVLEAKACSLAGLSTLVPQILR</sequence>
<proteinExistence type="predicted"/>
<dbReference type="Pfam" id="PF05035">
    <property type="entry name" value="DGOK"/>
    <property type="match status" value="1"/>
</dbReference>
<accession>A0ABU0VY66</accession>
<evidence type="ECO:0000313" key="1">
    <source>
        <dbReference type="EMBL" id="MDQ2066463.1"/>
    </source>
</evidence>
<keyword evidence="2" id="KW-1185">Reference proteome</keyword>